<dbReference type="PANTHER" id="PTHR43518">
    <property type="entry name" value="NITRATE REDUCTASE BETA SUBUNIT"/>
    <property type="match status" value="1"/>
</dbReference>
<dbReference type="GO" id="GO:0030313">
    <property type="term" value="C:cell envelope"/>
    <property type="evidence" value="ECO:0007669"/>
    <property type="project" value="UniProtKB-SubCell"/>
</dbReference>
<comment type="subcellular location">
    <subcellularLocation>
        <location evidence="3">Cell envelope</location>
    </subcellularLocation>
</comment>
<dbReference type="PANTHER" id="PTHR43518:SF1">
    <property type="entry name" value="RESPIRATORY NITRATE REDUCTASE 1 BETA CHAIN"/>
    <property type="match status" value="1"/>
</dbReference>
<sequence>MPRGEAPIGRVMAQMAMVMNLDKCIGCHTCSVTCKQAWTNRTGVEYVWFNNVETRPGQGYPAATRTRRSGAAAGS</sequence>
<accession>A0AAT9HMG0</accession>
<reference evidence="12" key="2">
    <citation type="submission" date="2024-07" db="EMBL/GenBank/DDBJ databases">
        <title>Streptomyces haneummycinica sp. nov., a new antibiotic-producing actinobacterium isolated from marine sediment.</title>
        <authorList>
            <person name="Uemura M."/>
            <person name="Hamada M."/>
            <person name="Hirano S."/>
            <person name="Kobayashi K."/>
            <person name="Ohshiro T."/>
            <person name="Kobayashi T."/>
            <person name="Terahara T."/>
        </authorList>
    </citation>
    <scope>NUCLEOTIDE SEQUENCE</scope>
    <source>
        <strain evidence="12">KM77-8</strain>
    </source>
</reference>
<evidence type="ECO:0000256" key="8">
    <source>
        <dbReference type="ARBA" id="ARBA00022982"/>
    </source>
</evidence>
<keyword evidence="5" id="KW-0004">4Fe-4S</keyword>
<keyword evidence="4" id="KW-0813">Transport</keyword>
<dbReference type="GO" id="GO:0016020">
    <property type="term" value="C:membrane"/>
    <property type="evidence" value="ECO:0007669"/>
    <property type="project" value="TreeGrafter"/>
</dbReference>
<dbReference type="AlphaFoldDB" id="A0AAT9HMG0"/>
<evidence type="ECO:0000256" key="6">
    <source>
        <dbReference type="ARBA" id="ARBA00022723"/>
    </source>
</evidence>
<evidence type="ECO:0000256" key="7">
    <source>
        <dbReference type="ARBA" id="ARBA00022737"/>
    </source>
</evidence>
<comment type="cofactor">
    <cofactor evidence="2">
        <name>[4Fe-4S] cluster</name>
        <dbReference type="ChEBI" id="CHEBI:49883"/>
    </cofactor>
</comment>
<keyword evidence="6" id="KW-0479">Metal-binding</keyword>
<evidence type="ECO:0000313" key="12">
    <source>
        <dbReference type="EMBL" id="BFO18544.1"/>
    </source>
</evidence>
<evidence type="ECO:0000256" key="5">
    <source>
        <dbReference type="ARBA" id="ARBA00022485"/>
    </source>
</evidence>
<feature type="domain" description="4Fe-4S ferredoxin-type" evidence="11">
    <location>
        <begin position="15"/>
        <end position="44"/>
    </location>
</feature>
<evidence type="ECO:0000259" key="11">
    <source>
        <dbReference type="PROSITE" id="PS51379"/>
    </source>
</evidence>
<reference evidence="12" key="1">
    <citation type="submission" date="2024-06" db="EMBL/GenBank/DDBJ databases">
        <authorList>
            <consortium name="consrtm"/>
            <person name="Uemura M."/>
            <person name="Terahara T."/>
        </authorList>
    </citation>
    <scope>NUCLEOTIDE SEQUENCE</scope>
    <source>
        <strain evidence="12">KM77-8</strain>
    </source>
</reference>
<organism evidence="12">
    <name type="scientific">Streptomyces haneummycinicus</name>
    <dbReference type="NCBI Taxonomy" id="3074435"/>
    <lineage>
        <taxon>Bacteria</taxon>
        <taxon>Bacillati</taxon>
        <taxon>Actinomycetota</taxon>
        <taxon>Actinomycetes</taxon>
        <taxon>Kitasatosporales</taxon>
        <taxon>Streptomycetaceae</taxon>
        <taxon>Streptomyces</taxon>
    </lineage>
</organism>
<keyword evidence="8" id="KW-0249">Electron transport</keyword>
<evidence type="ECO:0000256" key="10">
    <source>
        <dbReference type="ARBA" id="ARBA00023014"/>
    </source>
</evidence>
<evidence type="ECO:0000256" key="3">
    <source>
        <dbReference type="ARBA" id="ARBA00004196"/>
    </source>
</evidence>
<dbReference type="GO" id="GO:0009061">
    <property type="term" value="P:anaerobic respiration"/>
    <property type="evidence" value="ECO:0007669"/>
    <property type="project" value="TreeGrafter"/>
</dbReference>
<evidence type="ECO:0000256" key="1">
    <source>
        <dbReference type="ARBA" id="ARBA00001927"/>
    </source>
</evidence>
<dbReference type="GO" id="GO:0046872">
    <property type="term" value="F:metal ion binding"/>
    <property type="evidence" value="ECO:0007669"/>
    <property type="project" value="UniProtKB-KW"/>
</dbReference>
<keyword evidence="7" id="KW-0677">Repeat</keyword>
<proteinExistence type="predicted"/>
<dbReference type="SUPFAM" id="SSF54862">
    <property type="entry name" value="4Fe-4S ferredoxins"/>
    <property type="match status" value="1"/>
</dbReference>
<name>A0AAT9HMG0_9ACTN</name>
<evidence type="ECO:0000256" key="2">
    <source>
        <dbReference type="ARBA" id="ARBA00001966"/>
    </source>
</evidence>
<keyword evidence="9" id="KW-0408">Iron</keyword>
<dbReference type="InterPro" id="IPR017896">
    <property type="entry name" value="4Fe4S_Fe-S-bd"/>
</dbReference>
<keyword evidence="10" id="KW-0411">Iron-sulfur</keyword>
<evidence type="ECO:0000256" key="4">
    <source>
        <dbReference type="ARBA" id="ARBA00022448"/>
    </source>
</evidence>
<gene>
    <name evidence="12" type="ORF">SHKM778_49320</name>
</gene>
<comment type="cofactor">
    <cofactor evidence="1">
        <name>[3Fe-4S] cluster</name>
        <dbReference type="ChEBI" id="CHEBI:21137"/>
    </cofactor>
</comment>
<evidence type="ECO:0000256" key="9">
    <source>
        <dbReference type="ARBA" id="ARBA00023004"/>
    </source>
</evidence>
<dbReference type="EMBL" id="AP035768">
    <property type="protein sequence ID" value="BFO18544.1"/>
    <property type="molecule type" value="Genomic_DNA"/>
</dbReference>
<protein>
    <recommendedName>
        <fullName evidence="11">4Fe-4S ferredoxin-type domain-containing protein</fullName>
    </recommendedName>
</protein>
<dbReference type="Gene3D" id="3.30.70.20">
    <property type="match status" value="1"/>
</dbReference>
<dbReference type="GO" id="GO:0051539">
    <property type="term" value="F:4 iron, 4 sulfur cluster binding"/>
    <property type="evidence" value="ECO:0007669"/>
    <property type="project" value="UniProtKB-KW"/>
</dbReference>
<dbReference type="Pfam" id="PF12797">
    <property type="entry name" value="Fer4_2"/>
    <property type="match status" value="1"/>
</dbReference>
<dbReference type="GO" id="GO:0009055">
    <property type="term" value="F:electron transfer activity"/>
    <property type="evidence" value="ECO:0007669"/>
    <property type="project" value="TreeGrafter"/>
</dbReference>
<dbReference type="PROSITE" id="PS51379">
    <property type="entry name" value="4FE4S_FER_2"/>
    <property type="match status" value="1"/>
</dbReference>